<keyword evidence="1" id="KW-0929">Antimicrobial</keyword>
<dbReference type="Proteomes" id="UP000204502">
    <property type="component" value="Segment"/>
</dbReference>
<keyword evidence="5" id="KW-1185">Reference proteome</keyword>
<dbReference type="EMBL" id="KU253712">
    <property type="protein sequence ID" value="AMB18768.1"/>
    <property type="molecule type" value="Genomic_DNA"/>
</dbReference>
<dbReference type="InterPro" id="IPR050570">
    <property type="entry name" value="Cell_wall_metabolism_enzyme"/>
</dbReference>
<sequence length="194" mass="21487">MFRISSRFGQQESIRGHIHRGLDIAMPEGTKLKAVEEGTIHLADYGSVNSGKTVFIDTADGHKIIYGHLSKFNVSEGQEVHAGDVVGYVGDTGHSFGNHLHLGLKDSNNNFINPEKYVNNDGTLNIHFTKQPEMPDTSSCSIYTHKDPSELFNTAMEKFNDGLSEMATNFVDLFLQHSADTLGFIINLVLPFLF</sequence>
<dbReference type="GeneID" id="28801847"/>
<organism evidence="4 5">
    <name type="scientific">Bacillus phage Eldridge</name>
    <dbReference type="NCBI Taxonomy" id="1776293"/>
    <lineage>
        <taxon>Viruses</taxon>
        <taxon>Duplodnaviria</taxon>
        <taxon>Heunggongvirae</taxon>
        <taxon>Uroviricota</taxon>
        <taxon>Caudoviricetes</taxon>
        <taxon>Herelleviridae</taxon>
        <taxon>Bastillevirinae</taxon>
        <taxon>Eldridgevirus</taxon>
        <taxon>Eldridgevirus eldridge</taxon>
    </lineage>
</organism>
<dbReference type="KEGG" id="vg:28801847"/>
<gene>
    <name evidence="4" type="ORF">Eldridge_0188</name>
</gene>
<evidence type="ECO:0000256" key="2">
    <source>
        <dbReference type="ARBA" id="ARBA00022638"/>
    </source>
</evidence>
<evidence type="ECO:0000259" key="3">
    <source>
        <dbReference type="Pfam" id="PF01551"/>
    </source>
</evidence>
<dbReference type="PANTHER" id="PTHR21666">
    <property type="entry name" value="PEPTIDASE-RELATED"/>
    <property type="match status" value="1"/>
</dbReference>
<keyword evidence="2" id="KW-0081">Bacteriolytic enzyme</keyword>
<dbReference type="SUPFAM" id="SSF51261">
    <property type="entry name" value="Duplicated hybrid motif"/>
    <property type="match status" value="1"/>
</dbReference>
<dbReference type="OrthoDB" id="10418at10239"/>
<dbReference type="GO" id="GO:0031640">
    <property type="term" value="P:killing of cells of another organism"/>
    <property type="evidence" value="ECO:0007669"/>
    <property type="project" value="UniProtKB-KW"/>
</dbReference>
<dbReference type="CDD" id="cd12797">
    <property type="entry name" value="M23_peptidase"/>
    <property type="match status" value="1"/>
</dbReference>
<evidence type="ECO:0000313" key="4">
    <source>
        <dbReference type="EMBL" id="AMB18768.1"/>
    </source>
</evidence>
<dbReference type="GO" id="GO:0004222">
    <property type="term" value="F:metalloendopeptidase activity"/>
    <property type="evidence" value="ECO:0007669"/>
    <property type="project" value="TreeGrafter"/>
</dbReference>
<dbReference type="InterPro" id="IPR011055">
    <property type="entry name" value="Dup_hybrid_motif"/>
</dbReference>
<dbReference type="PANTHER" id="PTHR21666:SF270">
    <property type="entry name" value="MUREIN HYDROLASE ACTIVATOR ENVC"/>
    <property type="match status" value="1"/>
</dbReference>
<protein>
    <submittedName>
        <fullName evidence="4">Putative peptidase</fullName>
    </submittedName>
</protein>
<dbReference type="RefSeq" id="YP_009274892.1">
    <property type="nucleotide sequence ID" value="NC_030920.1"/>
</dbReference>
<evidence type="ECO:0000313" key="5">
    <source>
        <dbReference type="Proteomes" id="UP000204502"/>
    </source>
</evidence>
<reference evidence="4 5" key="1">
    <citation type="journal article" date="2016" name="Genome Announc.">
        <title>Complete Genome Sequence of Bacillus megaterium Bacteriophage Eldridge.</title>
        <authorList>
            <person name="Reveille A.M."/>
            <person name="Eldridge K.A."/>
            <person name="Temple L.M."/>
        </authorList>
    </citation>
    <scope>NUCLEOTIDE SEQUENCE [LARGE SCALE GENOMIC DNA]</scope>
</reference>
<accession>A0A0Y0AH42</accession>
<dbReference type="InterPro" id="IPR016047">
    <property type="entry name" value="M23ase_b-sheet_dom"/>
</dbReference>
<name>A0A0Y0AH42_9CAUD</name>
<dbReference type="Pfam" id="PF01551">
    <property type="entry name" value="Peptidase_M23"/>
    <property type="match status" value="1"/>
</dbReference>
<proteinExistence type="predicted"/>
<evidence type="ECO:0000256" key="1">
    <source>
        <dbReference type="ARBA" id="ARBA00022529"/>
    </source>
</evidence>
<feature type="domain" description="M23ase beta-sheet core" evidence="3">
    <location>
        <begin position="18"/>
        <end position="114"/>
    </location>
</feature>
<dbReference type="Gene3D" id="2.70.70.10">
    <property type="entry name" value="Glucose Permease (Domain IIA)"/>
    <property type="match status" value="1"/>
</dbReference>
<dbReference type="GO" id="GO:0042742">
    <property type="term" value="P:defense response to bacterium"/>
    <property type="evidence" value="ECO:0007669"/>
    <property type="project" value="UniProtKB-KW"/>
</dbReference>